<dbReference type="NCBIfam" id="TIGR00482">
    <property type="entry name" value="nicotinate (nicotinamide) nucleotide adenylyltransferase"/>
    <property type="match status" value="1"/>
</dbReference>
<evidence type="ECO:0000313" key="13">
    <source>
        <dbReference type="Proteomes" id="UP000654670"/>
    </source>
</evidence>
<dbReference type="NCBIfam" id="NF000840">
    <property type="entry name" value="PRK00071.1-3"/>
    <property type="match status" value="1"/>
</dbReference>
<dbReference type="PANTHER" id="PTHR39321">
    <property type="entry name" value="NICOTINATE-NUCLEOTIDE ADENYLYLTRANSFERASE-RELATED"/>
    <property type="match status" value="1"/>
</dbReference>
<comment type="pathway">
    <text evidence="2 10">Cofactor biosynthesis; NAD(+) biosynthesis; deamido-NAD(+) from nicotinate D-ribonucleotide: step 1/1.</text>
</comment>
<gene>
    <name evidence="10 12" type="primary">nadD</name>
    <name evidence="12" type="ORF">GCM10007968_00600</name>
</gene>
<dbReference type="InterPro" id="IPR004821">
    <property type="entry name" value="Cyt_trans-like"/>
</dbReference>
<dbReference type="AlphaFoldDB" id="A0A917RVR5"/>
<dbReference type="NCBIfam" id="NF000841">
    <property type="entry name" value="PRK00071.1-4"/>
    <property type="match status" value="1"/>
</dbReference>
<evidence type="ECO:0000256" key="3">
    <source>
        <dbReference type="ARBA" id="ARBA00022642"/>
    </source>
</evidence>
<name>A0A917RVR5_9BACL</name>
<dbReference type="GO" id="GO:0009435">
    <property type="term" value="P:NAD+ biosynthetic process"/>
    <property type="evidence" value="ECO:0007669"/>
    <property type="project" value="UniProtKB-UniRule"/>
</dbReference>
<dbReference type="GO" id="GO:0005524">
    <property type="term" value="F:ATP binding"/>
    <property type="evidence" value="ECO:0007669"/>
    <property type="project" value="UniProtKB-KW"/>
</dbReference>
<feature type="domain" description="Cytidyltransferase-like" evidence="11">
    <location>
        <begin position="6"/>
        <end position="165"/>
    </location>
</feature>
<comment type="function">
    <text evidence="1 10">Catalyzes the reversible adenylation of nicotinate mononucleotide (NaMN) to nicotinic acid adenine dinucleotide (NaAD).</text>
</comment>
<organism evidence="12 13">
    <name type="scientific">Sporolactobacillus putidus</name>
    <dbReference type="NCBI Taxonomy" id="492735"/>
    <lineage>
        <taxon>Bacteria</taxon>
        <taxon>Bacillati</taxon>
        <taxon>Bacillota</taxon>
        <taxon>Bacilli</taxon>
        <taxon>Bacillales</taxon>
        <taxon>Sporolactobacillaceae</taxon>
        <taxon>Sporolactobacillus</taxon>
    </lineage>
</organism>
<evidence type="ECO:0000313" key="12">
    <source>
        <dbReference type="EMBL" id="GGL40537.1"/>
    </source>
</evidence>
<evidence type="ECO:0000256" key="5">
    <source>
        <dbReference type="ARBA" id="ARBA00022695"/>
    </source>
</evidence>
<dbReference type="EMBL" id="BMOK01000001">
    <property type="protein sequence ID" value="GGL40537.1"/>
    <property type="molecule type" value="Genomic_DNA"/>
</dbReference>
<dbReference type="RefSeq" id="WP_188800652.1">
    <property type="nucleotide sequence ID" value="NZ_BMOK01000001.1"/>
</dbReference>
<protein>
    <recommendedName>
        <fullName evidence="10">Probable nicotinate-nucleotide adenylyltransferase</fullName>
        <ecNumber evidence="10">2.7.7.18</ecNumber>
    </recommendedName>
    <alternativeName>
        <fullName evidence="10">Deamido-NAD(+) diphosphorylase</fullName>
    </alternativeName>
    <alternativeName>
        <fullName evidence="10">Deamido-NAD(+) pyrophosphorylase</fullName>
    </alternativeName>
    <alternativeName>
        <fullName evidence="10">Nicotinate mononucleotide adenylyltransferase</fullName>
        <shortName evidence="10">NaMN adenylyltransferase</shortName>
    </alternativeName>
</protein>
<proteinExistence type="inferred from homology"/>
<dbReference type="PANTHER" id="PTHR39321:SF3">
    <property type="entry name" value="PHOSPHOPANTETHEINE ADENYLYLTRANSFERASE"/>
    <property type="match status" value="1"/>
</dbReference>
<dbReference type="InterPro" id="IPR005248">
    <property type="entry name" value="NadD/NMNAT"/>
</dbReference>
<keyword evidence="4 10" id="KW-0808">Transferase</keyword>
<evidence type="ECO:0000256" key="2">
    <source>
        <dbReference type="ARBA" id="ARBA00005019"/>
    </source>
</evidence>
<evidence type="ECO:0000256" key="6">
    <source>
        <dbReference type="ARBA" id="ARBA00022741"/>
    </source>
</evidence>
<keyword evidence="13" id="KW-1185">Reference proteome</keyword>
<dbReference type="CDD" id="cd02165">
    <property type="entry name" value="NMNAT"/>
    <property type="match status" value="1"/>
</dbReference>
<dbReference type="NCBIfam" id="TIGR00125">
    <property type="entry name" value="cyt_tran_rel"/>
    <property type="match status" value="1"/>
</dbReference>
<keyword evidence="7 10" id="KW-0067">ATP-binding</keyword>
<evidence type="ECO:0000259" key="11">
    <source>
        <dbReference type="Pfam" id="PF01467"/>
    </source>
</evidence>
<dbReference type="EC" id="2.7.7.18" evidence="10"/>
<evidence type="ECO:0000256" key="10">
    <source>
        <dbReference type="HAMAP-Rule" id="MF_00244"/>
    </source>
</evidence>
<dbReference type="InterPro" id="IPR014729">
    <property type="entry name" value="Rossmann-like_a/b/a_fold"/>
</dbReference>
<comment type="catalytic activity">
    <reaction evidence="9 10">
        <text>nicotinate beta-D-ribonucleotide + ATP + H(+) = deamido-NAD(+) + diphosphate</text>
        <dbReference type="Rhea" id="RHEA:22860"/>
        <dbReference type="ChEBI" id="CHEBI:15378"/>
        <dbReference type="ChEBI" id="CHEBI:30616"/>
        <dbReference type="ChEBI" id="CHEBI:33019"/>
        <dbReference type="ChEBI" id="CHEBI:57502"/>
        <dbReference type="ChEBI" id="CHEBI:58437"/>
        <dbReference type="EC" id="2.7.7.18"/>
    </reaction>
</comment>
<comment type="similarity">
    <text evidence="10">Belongs to the NadD family.</text>
</comment>
<reference evidence="12" key="1">
    <citation type="journal article" date="2014" name="Int. J. Syst. Evol. Microbiol.">
        <title>Complete genome sequence of Corynebacterium casei LMG S-19264T (=DSM 44701T), isolated from a smear-ripened cheese.</title>
        <authorList>
            <consortium name="US DOE Joint Genome Institute (JGI-PGF)"/>
            <person name="Walter F."/>
            <person name="Albersmeier A."/>
            <person name="Kalinowski J."/>
            <person name="Ruckert C."/>
        </authorList>
    </citation>
    <scope>NUCLEOTIDE SEQUENCE</scope>
    <source>
        <strain evidence="12">JCM 15325</strain>
    </source>
</reference>
<dbReference type="Proteomes" id="UP000654670">
    <property type="component" value="Unassembled WGS sequence"/>
</dbReference>
<evidence type="ECO:0000256" key="9">
    <source>
        <dbReference type="ARBA" id="ARBA00048721"/>
    </source>
</evidence>
<keyword evidence="3 10" id="KW-0662">Pyridine nucleotide biosynthesis</keyword>
<dbReference type="HAMAP" id="MF_00244">
    <property type="entry name" value="NaMN_adenylyltr"/>
    <property type="match status" value="1"/>
</dbReference>
<reference evidence="12" key="2">
    <citation type="submission" date="2020-09" db="EMBL/GenBank/DDBJ databases">
        <authorList>
            <person name="Sun Q."/>
            <person name="Ohkuma M."/>
        </authorList>
    </citation>
    <scope>NUCLEOTIDE SEQUENCE</scope>
    <source>
        <strain evidence="12">JCM 15325</strain>
    </source>
</reference>
<evidence type="ECO:0000256" key="1">
    <source>
        <dbReference type="ARBA" id="ARBA00002324"/>
    </source>
</evidence>
<accession>A0A917RVR5</accession>
<keyword evidence="6 10" id="KW-0547">Nucleotide-binding</keyword>
<evidence type="ECO:0000256" key="4">
    <source>
        <dbReference type="ARBA" id="ARBA00022679"/>
    </source>
</evidence>
<comment type="caution">
    <text evidence="12">The sequence shown here is derived from an EMBL/GenBank/DDBJ whole genome shotgun (WGS) entry which is preliminary data.</text>
</comment>
<evidence type="ECO:0000256" key="7">
    <source>
        <dbReference type="ARBA" id="ARBA00022840"/>
    </source>
</evidence>
<keyword evidence="8 10" id="KW-0520">NAD</keyword>
<sequence>MRRIGLLGGTFDPPHLAHLLIAQEALERCGLDQVWFMPSYIPPHKQGKVTHTDAGLRVEMVKRAIKDNNHFRLSLVEVNRGGRSYTVDTLRELTGKYPDDRFFFILGADMVNDLPTWNGIDELCRLTTFIGFRRPGYRAGHPAHADVIYIDMPQVDISSSFLRERLKAGLSCRYFLPDAVKTYIEERRLYEH</sequence>
<dbReference type="Gene3D" id="3.40.50.620">
    <property type="entry name" value="HUPs"/>
    <property type="match status" value="1"/>
</dbReference>
<dbReference type="Pfam" id="PF01467">
    <property type="entry name" value="CTP_transf_like"/>
    <property type="match status" value="1"/>
</dbReference>
<keyword evidence="5 10" id="KW-0548">Nucleotidyltransferase</keyword>
<dbReference type="SUPFAM" id="SSF52374">
    <property type="entry name" value="Nucleotidylyl transferase"/>
    <property type="match status" value="1"/>
</dbReference>
<evidence type="ECO:0000256" key="8">
    <source>
        <dbReference type="ARBA" id="ARBA00023027"/>
    </source>
</evidence>
<dbReference type="GO" id="GO:0004515">
    <property type="term" value="F:nicotinate-nucleotide adenylyltransferase activity"/>
    <property type="evidence" value="ECO:0007669"/>
    <property type="project" value="UniProtKB-UniRule"/>
</dbReference>